<proteinExistence type="predicted"/>
<dbReference type="EMBL" id="HACA01029161">
    <property type="protein sequence ID" value="CDW46522.1"/>
    <property type="molecule type" value="Transcribed_RNA"/>
</dbReference>
<organism evidence="1">
    <name type="scientific">Lepeophtheirus salmonis</name>
    <name type="common">Salmon louse</name>
    <name type="synonym">Caligus salmonis</name>
    <dbReference type="NCBI Taxonomy" id="72036"/>
    <lineage>
        <taxon>Eukaryota</taxon>
        <taxon>Metazoa</taxon>
        <taxon>Ecdysozoa</taxon>
        <taxon>Arthropoda</taxon>
        <taxon>Crustacea</taxon>
        <taxon>Multicrustacea</taxon>
        <taxon>Hexanauplia</taxon>
        <taxon>Copepoda</taxon>
        <taxon>Siphonostomatoida</taxon>
        <taxon>Caligidae</taxon>
        <taxon>Lepeophtheirus</taxon>
    </lineage>
</organism>
<reference evidence="1" key="1">
    <citation type="submission" date="2014-05" db="EMBL/GenBank/DDBJ databases">
        <authorList>
            <person name="Chronopoulou M."/>
        </authorList>
    </citation>
    <scope>NUCLEOTIDE SEQUENCE</scope>
    <source>
        <tissue evidence="1">Whole organism</tissue>
    </source>
</reference>
<dbReference type="AlphaFoldDB" id="A0A0K2V8N0"/>
<protein>
    <submittedName>
        <fullName evidence="1">Uncharacterized protein</fullName>
    </submittedName>
</protein>
<evidence type="ECO:0000313" key="1">
    <source>
        <dbReference type="EMBL" id="CDW46522.1"/>
    </source>
</evidence>
<sequence length="29" mass="3622">MKQEYKPIIFPTEKNDFMLFIVIHITYFD</sequence>
<accession>A0A0K2V8N0</accession>
<name>A0A0K2V8N0_LEPSM</name>